<protein>
    <submittedName>
        <fullName evidence="5">Polar amino acid transport system substrate-binding protein</fullName>
    </submittedName>
</protein>
<dbReference type="Pfam" id="PF00497">
    <property type="entry name" value="SBP_bac_3"/>
    <property type="match status" value="1"/>
</dbReference>
<proteinExistence type="inferred from homology"/>
<sequence length="255" mass="29223">MKRLLSLLPLLFTLTCVGAQEVLRVDFRERPPEMRAVDGLPSGPLISVLETAAHRVGVELQWREAPFLRSLDDLRSGRVDLVPRVLLTQQRREYIHFLPSIGNQQLNVRFVVRPGEEARLSRYEDLYDLSLGVKRGTAYFEPFDSDDMLGRAYASDDAQLAAMFRAGRLDTIAVLDAVPMEAQFQAMNFRAYSYAHYAHQQVLGNHFGASLKRYQSDRRELYDHLGAELQRMREEGEVALIYHRYGVLPPDEANR</sequence>
<dbReference type="Proteomes" id="UP000182025">
    <property type="component" value="Unassembled WGS sequence"/>
</dbReference>
<evidence type="ECO:0000256" key="2">
    <source>
        <dbReference type="ARBA" id="ARBA00022729"/>
    </source>
</evidence>
<dbReference type="PANTHER" id="PTHR35936:SF17">
    <property type="entry name" value="ARGININE-BINDING EXTRACELLULAR PROTEIN ARTP"/>
    <property type="match status" value="1"/>
</dbReference>
<evidence type="ECO:0000313" key="5">
    <source>
        <dbReference type="EMBL" id="SFP81847.1"/>
    </source>
</evidence>
<dbReference type="Gene3D" id="3.40.190.10">
    <property type="entry name" value="Periplasmic binding protein-like II"/>
    <property type="match status" value="2"/>
</dbReference>
<evidence type="ECO:0000313" key="6">
    <source>
        <dbReference type="Proteomes" id="UP000182025"/>
    </source>
</evidence>
<dbReference type="InterPro" id="IPR001638">
    <property type="entry name" value="Solute-binding_3/MltF_N"/>
</dbReference>
<reference evidence="6" key="1">
    <citation type="submission" date="2016-10" db="EMBL/GenBank/DDBJ databases">
        <authorList>
            <person name="Varghese N."/>
            <person name="Submissions S."/>
        </authorList>
    </citation>
    <scope>NUCLEOTIDE SEQUENCE [LARGE SCALE GENOMIC DNA]</scope>
    <source>
        <strain evidence="6">JCM 15604</strain>
    </source>
</reference>
<evidence type="ECO:0000259" key="4">
    <source>
        <dbReference type="Pfam" id="PF00497"/>
    </source>
</evidence>
<keyword evidence="2 3" id="KW-0732">Signal</keyword>
<name>A0A1I5TGP7_9GAMM</name>
<dbReference type="EMBL" id="FOXK01000005">
    <property type="protein sequence ID" value="SFP81847.1"/>
    <property type="molecule type" value="Genomic_DNA"/>
</dbReference>
<feature type="chain" id="PRO_5015066100" evidence="3">
    <location>
        <begin position="20"/>
        <end position="255"/>
    </location>
</feature>
<dbReference type="AlphaFoldDB" id="A0A1I5TGP7"/>
<keyword evidence="6" id="KW-1185">Reference proteome</keyword>
<evidence type="ECO:0000256" key="1">
    <source>
        <dbReference type="ARBA" id="ARBA00010333"/>
    </source>
</evidence>
<feature type="signal peptide" evidence="3">
    <location>
        <begin position="1"/>
        <end position="19"/>
    </location>
</feature>
<gene>
    <name evidence="5" type="ORF">SAMN05216177_105169</name>
</gene>
<accession>A0A1I5TGP7</accession>
<feature type="domain" description="Solute-binding protein family 3/N-terminal" evidence="4">
    <location>
        <begin position="30"/>
        <end position="246"/>
    </location>
</feature>
<evidence type="ECO:0000256" key="3">
    <source>
        <dbReference type="SAM" id="SignalP"/>
    </source>
</evidence>
<dbReference type="OrthoDB" id="370676at2"/>
<organism evidence="5 6">
    <name type="scientific">Ectopseudomonas toyotomiensis</name>
    <dbReference type="NCBI Taxonomy" id="554344"/>
    <lineage>
        <taxon>Bacteria</taxon>
        <taxon>Pseudomonadati</taxon>
        <taxon>Pseudomonadota</taxon>
        <taxon>Gammaproteobacteria</taxon>
        <taxon>Pseudomonadales</taxon>
        <taxon>Pseudomonadaceae</taxon>
        <taxon>Ectopseudomonas</taxon>
    </lineage>
</organism>
<dbReference type="RefSeq" id="WP_074915477.1">
    <property type="nucleotide sequence ID" value="NZ_FOXK01000005.1"/>
</dbReference>
<dbReference type="PANTHER" id="PTHR35936">
    <property type="entry name" value="MEMBRANE-BOUND LYTIC MUREIN TRANSGLYCOSYLASE F"/>
    <property type="match status" value="1"/>
</dbReference>
<dbReference type="SUPFAM" id="SSF53850">
    <property type="entry name" value="Periplasmic binding protein-like II"/>
    <property type="match status" value="1"/>
</dbReference>
<comment type="similarity">
    <text evidence="1">Belongs to the bacterial solute-binding protein 3 family.</text>
</comment>